<accession>A0A0A7EBG1</accession>
<reference evidence="4 5" key="1">
    <citation type="submission" date="2014-11" db="EMBL/GenBank/DDBJ databases">
        <title>Complete Genome Sequence of Pseudoalteromonas sp. Strain OCN003 Isolated from Kaneohe Bay, Oahu, Hawaii.</title>
        <authorList>
            <person name="Beurmann S."/>
            <person name="Videau P."/>
            <person name="Ushijima B."/>
            <person name="Smith A.M."/>
            <person name="Aeby G.S."/>
            <person name="Callahan S.M."/>
            <person name="Belcaid M."/>
        </authorList>
    </citation>
    <scope>NUCLEOTIDE SEQUENCE [LARGE SCALE GENOMIC DNA]</scope>
    <source>
        <strain evidence="4 5">OCN003</strain>
    </source>
</reference>
<dbReference type="EMBL" id="CP009888">
    <property type="protein sequence ID" value="AIY63833.1"/>
    <property type="molecule type" value="Genomic_DNA"/>
</dbReference>
<evidence type="ECO:0000256" key="2">
    <source>
        <dbReference type="ARBA" id="ARBA00022722"/>
    </source>
</evidence>
<dbReference type="SUPFAM" id="SSF54060">
    <property type="entry name" value="His-Me finger endonucleases"/>
    <property type="match status" value="1"/>
</dbReference>
<dbReference type="HOGENOM" id="CLU_070541_0_1_6"/>
<keyword evidence="2" id="KW-0540">Nuclease</keyword>
<evidence type="ECO:0008006" key="6">
    <source>
        <dbReference type="Google" id="ProtNLM"/>
    </source>
</evidence>
<dbReference type="AlphaFoldDB" id="A0A0A7EBG1"/>
<name>A0A0A7EBG1_9GAMM</name>
<dbReference type="PANTHER" id="PTHR33607:SF2">
    <property type="entry name" value="ENDONUCLEASE-1"/>
    <property type="match status" value="1"/>
</dbReference>
<dbReference type="InterPro" id="IPR007346">
    <property type="entry name" value="Endonuclease-I"/>
</dbReference>
<dbReference type="Proteomes" id="UP000030341">
    <property type="component" value="Chromosome 1"/>
</dbReference>
<keyword evidence="3" id="KW-0378">Hydrolase</keyword>
<sequence length="221" mass="26324">MKFLIVVFYFVAWFAIAEQKVIPDYDTAREHWFWDKLYIYGGEGLYCSIQYNDKGYFVNHKGKLQKMTLEHVYSADWIADYHNCDNRDSCEVDSYKSAEADLHNLWPTHGGVNSSRSNYPFNEISDEVSENRYFDKGCPDFERVYGESKDKIFVEPQDIVKGRIARSMLYMNSEYGLPLRGMEKLMLRWHIKYPVDSEELWRNYAIYRLQGTYNPWISEIK</sequence>
<dbReference type="PANTHER" id="PTHR33607">
    <property type="entry name" value="ENDONUCLEASE-1"/>
    <property type="match status" value="1"/>
</dbReference>
<dbReference type="Pfam" id="PF04231">
    <property type="entry name" value="Endonuclease_1"/>
    <property type="match status" value="1"/>
</dbReference>
<keyword evidence="5" id="KW-1185">Reference proteome</keyword>
<evidence type="ECO:0000313" key="4">
    <source>
        <dbReference type="EMBL" id="AIY63833.1"/>
    </source>
</evidence>
<dbReference type="InterPro" id="IPR044925">
    <property type="entry name" value="His-Me_finger_sf"/>
</dbReference>
<dbReference type="OrthoDB" id="9800417at2"/>
<protein>
    <recommendedName>
        <fullName evidence="6">Endonuclease I</fullName>
    </recommendedName>
</protein>
<dbReference type="GO" id="GO:0004518">
    <property type="term" value="F:nuclease activity"/>
    <property type="evidence" value="ECO:0007669"/>
    <property type="project" value="UniProtKB-KW"/>
</dbReference>
<dbReference type="KEGG" id="pseo:OM33_00610"/>
<gene>
    <name evidence="4" type="ORF">OM33_00610</name>
</gene>
<comment type="similarity">
    <text evidence="1">Belongs to the EndA/NucM nuclease family.</text>
</comment>
<evidence type="ECO:0000313" key="5">
    <source>
        <dbReference type="Proteomes" id="UP000030341"/>
    </source>
</evidence>
<proteinExistence type="inferred from homology"/>
<dbReference type="eggNOG" id="COG2356">
    <property type="taxonomic scope" value="Bacteria"/>
</dbReference>
<organism evidence="4 5">
    <name type="scientific">Pseudoalteromonas piratica</name>
    <dbReference type="NCBI Taxonomy" id="1348114"/>
    <lineage>
        <taxon>Bacteria</taxon>
        <taxon>Pseudomonadati</taxon>
        <taxon>Pseudomonadota</taxon>
        <taxon>Gammaproteobacteria</taxon>
        <taxon>Alteromonadales</taxon>
        <taxon>Pseudoalteromonadaceae</taxon>
        <taxon>Pseudoalteromonas</taxon>
    </lineage>
</organism>
<evidence type="ECO:0000256" key="1">
    <source>
        <dbReference type="ARBA" id="ARBA00006429"/>
    </source>
</evidence>
<evidence type="ECO:0000256" key="3">
    <source>
        <dbReference type="ARBA" id="ARBA00022801"/>
    </source>
</evidence>
<dbReference type="RefSeq" id="WP_038637408.1">
    <property type="nucleotide sequence ID" value="NZ_CP009888.1"/>
</dbReference>
<dbReference type="GO" id="GO:0016787">
    <property type="term" value="F:hydrolase activity"/>
    <property type="evidence" value="ECO:0007669"/>
    <property type="project" value="UniProtKB-KW"/>
</dbReference>